<accession>A0ABQ9IRE5</accession>
<feature type="chain" id="PRO_5046970163" description="CBM39 domain-containing protein" evidence="1">
    <location>
        <begin position="16"/>
        <end position="70"/>
    </location>
</feature>
<organism evidence="3 4">
    <name type="scientific">Molorchus minor</name>
    <dbReference type="NCBI Taxonomy" id="1323400"/>
    <lineage>
        <taxon>Eukaryota</taxon>
        <taxon>Metazoa</taxon>
        <taxon>Ecdysozoa</taxon>
        <taxon>Arthropoda</taxon>
        <taxon>Hexapoda</taxon>
        <taxon>Insecta</taxon>
        <taxon>Pterygota</taxon>
        <taxon>Neoptera</taxon>
        <taxon>Endopterygota</taxon>
        <taxon>Coleoptera</taxon>
        <taxon>Polyphaga</taxon>
        <taxon>Cucujiformia</taxon>
        <taxon>Chrysomeloidea</taxon>
        <taxon>Cerambycidae</taxon>
        <taxon>Lamiinae</taxon>
        <taxon>Monochamini</taxon>
        <taxon>Molorchus</taxon>
    </lineage>
</organism>
<protein>
    <recommendedName>
        <fullName evidence="2">CBM39 domain-containing protein</fullName>
    </recommendedName>
</protein>
<keyword evidence="4" id="KW-1185">Reference proteome</keyword>
<proteinExistence type="predicted"/>
<gene>
    <name evidence="3" type="ORF">NQ317_003312</name>
</gene>
<dbReference type="InterPro" id="IPR031756">
    <property type="entry name" value="BGBP_N"/>
</dbReference>
<dbReference type="PROSITE" id="PS51969">
    <property type="entry name" value="CBM39"/>
    <property type="match status" value="1"/>
</dbReference>
<reference evidence="3" key="1">
    <citation type="journal article" date="2023" name="Insect Mol. Biol.">
        <title>Genome sequencing provides insights into the evolution of gene families encoding plant cell wall-degrading enzymes in longhorned beetles.</title>
        <authorList>
            <person name="Shin N.R."/>
            <person name="Okamura Y."/>
            <person name="Kirsch R."/>
            <person name="Pauchet Y."/>
        </authorList>
    </citation>
    <scope>NUCLEOTIDE SEQUENCE</scope>
    <source>
        <strain evidence="3">MMC_N1</strain>
    </source>
</reference>
<evidence type="ECO:0000256" key="1">
    <source>
        <dbReference type="SAM" id="SignalP"/>
    </source>
</evidence>
<dbReference type="Gene3D" id="2.60.40.2140">
    <property type="entry name" value="Beta-1,3-glucan-recognition protein, N-terminal domain"/>
    <property type="match status" value="1"/>
</dbReference>
<sequence length="70" mass="7941">MLWLLFTCVFVCVQAQYEVPEATVEAYTPRGFSVSIPDEEGIKLFAFHGKINEELEGQRSWYLLTGHTSG</sequence>
<evidence type="ECO:0000259" key="2">
    <source>
        <dbReference type="PROSITE" id="PS51969"/>
    </source>
</evidence>
<dbReference type="EMBL" id="JAPWTJ010003607">
    <property type="protein sequence ID" value="KAJ8954274.1"/>
    <property type="molecule type" value="Genomic_DNA"/>
</dbReference>
<dbReference type="InterPro" id="IPR043030">
    <property type="entry name" value="BGBP_N_sf"/>
</dbReference>
<evidence type="ECO:0000313" key="4">
    <source>
        <dbReference type="Proteomes" id="UP001162164"/>
    </source>
</evidence>
<feature type="domain" description="CBM39" evidence="2">
    <location>
        <begin position="17"/>
        <end position="70"/>
    </location>
</feature>
<evidence type="ECO:0000313" key="3">
    <source>
        <dbReference type="EMBL" id="KAJ8954274.1"/>
    </source>
</evidence>
<keyword evidence="1" id="KW-0732">Signal</keyword>
<comment type="caution">
    <text evidence="3">The sequence shown here is derived from an EMBL/GenBank/DDBJ whole genome shotgun (WGS) entry which is preliminary data.</text>
</comment>
<dbReference type="Pfam" id="PF15886">
    <property type="entry name" value="CBM39"/>
    <property type="match status" value="1"/>
</dbReference>
<name>A0ABQ9IRE5_9CUCU</name>
<feature type="signal peptide" evidence="1">
    <location>
        <begin position="1"/>
        <end position="15"/>
    </location>
</feature>
<dbReference type="Proteomes" id="UP001162164">
    <property type="component" value="Unassembled WGS sequence"/>
</dbReference>